<sequence length="354" mass="40097">MTPFPSTVYRSLAAVLILLTLPACRDNTESLWQDYSARLERVTAQNFIAPDYRPEVDQNLNAANRPEALEARLPLLESLGLMHCRLGELIAAHNSSLGRVAEPSELLKYQLAFIQAAPICLIDARLESQTKQLLTEALLQKQQDALDWFDWMLLQDRALDKLLFIDTESLSYESALAGLTETELALAALVKLKTDIMKAQVGQLSWQALDTQTLDAALAELARSRIIARNMRSQAVSLLWLSSLNDWLEPRLDGLLCRPGHNNQRQEILQRILVKNFIGQIQRQLSQSRHIQRRLGDLLQQLYQGTAVESRVAYFFAETANKDSLNIRLDKELKRHVNWWQKLRDSCSGTAPGA</sequence>
<name>A0A380BRJ9_9GAMM</name>
<dbReference type="InterPro" id="IPR021431">
    <property type="entry name" value="DUF3080"/>
</dbReference>
<dbReference type="AlphaFoldDB" id="A0A380BRJ9"/>
<accession>A0A380BRJ9</accession>
<organism evidence="2 3">
    <name type="scientific">Shewanella algae</name>
    <dbReference type="NCBI Taxonomy" id="38313"/>
    <lineage>
        <taxon>Bacteria</taxon>
        <taxon>Pseudomonadati</taxon>
        <taxon>Pseudomonadota</taxon>
        <taxon>Gammaproteobacteria</taxon>
        <taxon>Alteromonadales</taxon>
        <taxon>Shewanellaceae</taxon>
        <taxon>Shewanella</taxon>
    </lineage>
</organism>
<proteinExistence type="predicted"/>
<evidence type="ECO:0000313" key="2">
    <source>
        <dbReference type="EMBL" id="SUJ05951.1"/>
    </source>
</evidence>
<dbReference type="EMBL" id="UGYO01000002">
    <property type="protein sequence ID" value="SUJ05951.1"/>
    <property type="molecule type" value="Genomic_DNA"/>
</dbReference>
<reference evidence="2 3" key="1">
    <citation type="submission" date="2018-06" db="EMBL/GenBank/DDBJ databases">
        <authorList>
            <consortium name="Pathogen Informatics"/>
            <person name="Doyle S."/>
        </authorList>
    </citation>
    <scope>NUCLEOTIDE SEQUENCE [LARGE SCALE GENOMIC DNA]</scope>
    <source>
        <strain evidence="2 3">NCTC10738</strain>
    </source>
</reference>
<dbReference type="Pfam" id="PF11279">
    <property type="entry name" value="DUF3080"/>
    <property type="match status" value="1"/>
</dbReference>
<evidence type="ECO:0000256" key="1">
    <source>
        <dbReference type="SAM" id="SignalP"/>
    </source>
</evidence>
<gene>
    <name evidence="2" type="ORF">NCTC10738_03845</name>
</gene>
<dbReference type="RefSeq" id="WP_115390352.1">
    <property type="nucleotide sequence ID" value="NZ_JADZHC010000049.1"/>
</dbReference>
<feature type="chain" id="PRO_5016928928" evidence="1">
    <location>
        <begin position="26"/>
        <end position="354"/>
    </location>
</feature>
<feature type="signal peptide" evidence="1">
    <location>
        <begin position="1"/>
        <end position="25"/>
    </location>
</feature>
<keyword evidence="1" id="KW-0732">Signal</keyword>
<evidence type="ECO:0000313" key="3">
    <source>
        <dbReference type="Proteomes" id="UP000254069"/>
    </source>
</evidence>
<protein>
    <submittedName>
        <fullName evidence="2">Protein of uncharacterized function (DUF3080)</fullName>
    </submittedName>
</protein>
<dbReference type="Proteomes" id="UP000254069">
    <property type="component" value="Unassembled WGS sequence"/>
</dbReference>
<keyword evidence="3" id="KW-1185">Reference proteome</keyword>